<sequence length="123" mass="13551">MESTTTFISTSVVFEQNNKENIPPPISLCNATKAKCKKKNPIQKKVSSFKSSGSGNKRKAKRIPLADITNLFSNSSSTFNFSHRHHHCQVSNSVSAVPSLPISISRCRAQVVSPSKTLRMGFR</sequence>
<dbReference type="EMBL" id="CM007368">
    <property type="protein sequence ID" value="OIW05990.1"/>
    <property type="molecule type" value="Genomic_DNA"/>
</dbReference>
<dbReference type="OMA" id="ENVPPVC"/>
<gene>
    <name evidence="1" type="ORF">TanjilG_11677</name>
</gene>
<dbReference type="AlphaFoldDB" id="A0A1J7GZS9"/>
<proteinExistence type="predicted"/>
<name>A0A1J7GZS9_LUPAN</name>
<organism evidence="1 2">
    <name type="scientific">Lupinus angustifolius</name>
    <name type="common">Narrow-leaved blue lupine</name>
    <dbReference type="NCBI Taxonomy" id="3871"/>
    <lineage>
        <taxon>Eukaryota</taxon>
        <taxon>Viridiplantae</taxon>
        <taxon>Streptophyta</taxon>
        <taxon>Embryophyta</taxon>
        <taxon>Tracheophyta</taxon>
        <taxon>Spermatophyta</taxon>
        <taxon>Magnoliopsida</taxon>
        <taxon>eudicotyledons</taxon>
        <taxon>Gunneridae</taxon>
        <taxon>Pentapetalae</taxon>
        <taxon>rosids</taxon>
        <taxon>fabids</taxon>
        <taxon>Fabales</taxon>
        <taxon>Fabaceae</taxon>
        <taxon>Papilionoideae</taxon>
        <taxon>50 kb inversion clade</taxon>
        <taxon>genistoids sensu lato</taxon>
        <taxon>core genistoids</taxon>
        <taxon>Genisteae</taxon>
        <taxon>Lupinus</taxon>
    </lineage>
</organism>
<accession>A0A1J7GZS9</accession>
<protein>
    <submittedName>
        <fullName evidence="1">Uncharacterized protein</fullName>
    </submittedName>
</protein>
<dbReference type="Gramene" id="OIW05990">
    <property type="protein sequence ID" value="OIW05990"/>
    <property type="gene ID" value="TanjilG_11677"/>
</dbReference>
<evidence type="ECO:0000313" key="2">
    <source>
        <dbReference type="Proteomes" id="UP000188354"/>
    </source>
</evidence>
<dbReference type="Proteomes" id="UP000188354">
    <property type="component" value="Chromosome LG08"/>
</dbReference>
<evidence type="ECO:0000313" key="1">
    <source>
        <dbReference type="EMBL" id="OIW05990.1"/>
    </source>
</evidence>
<reference evidence="1 2" key="1">
    <citation type="journal article" date="2017" name="Plant Biotechnol. J.">
        <title>A comprehensive draft genome sequence for lupin (Lupinus angustifolius), an emerging health food: insights into plant-microbe interactions and legume evolution.</title>
        <authorList>
            <person name="Hane J.K."/>
            <person name="Ming Y."/>
            <person name="Kamphuis L.G."/>
            <person name="Nelson M.N."/>
            <person name="Garg G."/>
            <person name="Atkins C.A."/>
            <person name="Bayer P.E."/>
            <person name="Bravo A."/>
            <person name="Bringans S."/>
            <person name="Cannon S."/>
            <person name="Edwards D."/>
            <person name="Foley R."/>
            <person name="Gao L.L."/>
            <person name="Harrison M.J."/>
            <person name="Huang W."/>
            <person name="Hurgobin B."/>
            <person name="Li S."/>
            <person name="Liu C.W."/>
            <person name="McGrath A."/>
            <person name="Morahan G."/>
            <person name="Murray J."/>
            <person name="Weller J."/>
            <person name="Jian J."/>
            <person name="Singh K.B."/>
        </authorList>
    </citation>
    <scope>NUCLEOTIDE SEQUENCE [LARGE SCALE GENOMIC DNA]</scope>
    <source>
        <strain evidence="2">cv. Tanjil</strain>
        <tissue evidence="1">Whole plant</tissue>
    </source>
</reference>
<keyword evidence="2" id="KW-1185">Reference proteome</keyword>